<dbReference type="AlphaFoldDB" id="A0A7W3SWL9"/>
<dbReference type="EMBL" id="JACJIP010000031">
    <property type="protein sequence ID" value="MBA9087505.1"/>
    <property type="molecule type" value="Genomic_DNA"/>
</dbReference>
<dbReference type="PANTHER" id="PTHR40661:SF1">
    <property type="entry name" value="HTH CRO_C1-TYPE DOMAIN-CONTAINING PROTEIN"/>
    <property type="match status" value="1"/>
</dbReference>
<accession>A0A7W3SWL9</accession>
<dbReference type="PANTHER" id="PTHR40661">
    <property type="match status" value="1"/>
</dbReference>
<dbReference type="SUPFAM" id="SSF47413">
    <property type="entry name" value="lambda repressor-like DNA-binding domains"/>
    <property type="match status" value="1"/>
</dbReference>
<comment type="caution">
    <text evidence="5">The sequence shown here is derived from an EMBL/GenBank/DDBJ whole genome shotgun (WGS) entry which is preliminary data.</text>
</comment>
<evidence type="ECO:0000256" key="3">
    <source>
        <dbReference type="ARBA" id="ARBA00023163"/>
    </source>
</evidence>
<evidence type="ECO:0000313" key="5">
    <source>
        <dbReference type="EMBL" id="MBA9087505.1"/>
    </source>
</evidence>
<organism evidence="5 6">
    <name type="scientific">Fontibacillus solani</name>
    <dbReference type="NCBI Taxonomy" id="1572857"/>
    <lineage>
        <taxon>Bacteria</taxon>
        <taxon>Bacillati</taxon>
        <taxon>Bacillota</taxon>
        <taxon>Bacilli</taxon>
        <taxon>Bacillales</taxon>
        <taxon>Paenibacillaceae</taxon>
        <taxon>Fontibacillus</taxon>
    </lineage>
</organism>
<dbReference type="Proteomes" id="UP000567067">
    <property type="component" value="Unassembled WGS sequence"/>
</dbReference>
<keyword evidence="6" id="KW-1185">Reference proteome</keyword>
<dbReference type="PROSITE" id="PS50943">
    <property type="entry name" value="HTH_CROC1"/>
    <property type="match status" value="1"/>
</dbReference>
<evidence type="ECO:0000313" key="6">
    <source>
        <dbReference type="Proteomes" id="UP000567067"/>
    </source>
</evidence>
<dbReference type="CDD" id="cd00093">
    <property type="entry name" value="HTH_XRE"/>
    <property type="match status" value="1"/>
</dbReference>
<feature type="domain" description="HTH cro/C1-type" evidence="4">
    <location>
        <begin position="7"/>
        <end position="61"/>
    </location>
</feature>
<protein>
    <submittedName>
        <fullName evidence="5">Transcriptional regulator with XRE-family HTH domain</fullName>
    </submittedName>
</protein>
<name>A0A7W3SWL9_9BACL</name>
<dbReference type="SMART" id="SM00530">
    <property type="entry name" value="HTH_XRE"/>
    <property type="match status" value="1"/>
</dbReference>
<dbReference type="Pfam" id="PF01381">
    <property type="entry name" value="HTH_3"/>
    <property type="match status" value="1"/>
</dbReference>
<dbReference type="RefSeq" id="WP_220482842.1">
    <property type="nucleotide sequence ID" value="NZ_JACJIP010000031.1"/>
</dbReference>
<proteinExistence type="predicted"/>
<reference evidence="5 6" key="1">
    <citation type="submission" date="2020-08" db="EMBL/GenBank/DDBJ databases">
        <title>Genomic Encyclopedia of Type Strains, Phase III (KMG-III): the genomes of soil and plant-associated and newly described type strains.</title>
        <authorList>
            <person name="Whitman W."/>
        </authorList>
    </citation>
    <scope>NUCLEOTIDE SEQUENCE [LARGE SCALE GENOMIC DNA]</scope>
    <source>
        <strain evidence="5 6">CECT 8693</strain>
    </source>
</reference>
<evidence type="ECO:0000256" key="2">
    <source>
        <dbReference type="ARBA" id="ARBA00023125"/>
    </source>
</evidence>
<dbReference type="InterPro" id="IPR010982">
    <property type="entry name" value="Lambda_DNA-bd_dom_sf"/>
</dbReference>
<keyword evidence="1" id="KW-0805">Transcription regulation</keyword>
<evidence type="ECO:0000256" key="1">
    <source>
        <dbReference type="ARBA" id="ARBA00023015"/>
    </source>
</evidence>
<sequence>MSFAERLKSIMDEKNMSQTELSDLTGIGKSSISQYLSGKNEPNQKRIEKISGALNCSIAYLNGSTECSDPTDDPNGLKNVPVAEAANRLGKSEKFIRVGLQKRILPFGVAVQLSSKFSYHISPKLLDEYIGKQKAL</sequence>
<evidence type="ECO:0000259" key="4">
    <source>
        <dbReference type="PROSITE" id="PS50943"/>
    </source>
</evidence>
<keyword evidence="3" id="KW-0804">Transcription</keyword>
<dbReference type="InterPro" id="IPR001387">
    <property type="entry name" value="Cro/C1-type_HTH"/>
</dbReference>
<dbReference type="GO" id="GO:0003677">
    <property type="term" value="F:DNA binding"/>
    <property type="evidence" value="ECO:0007669"/>
    <property type="project" value="UniProtKB-KW"/>
</dbReference>
<keyword evidence="2" id="KW-0238">DNA-binding</keyword>
<dbReference type="Gene3D" id="1.10.260.40">
    <property type="entry name" value="lambda repressor-like DNA-binding domains"/>
    <property type="match status" value="1"/>
</dbReference>
<gene>
    <name evidence="5" type="ORF">FHR92_003990</name>
</gene>